<evidence type="ECO:0000259" key="12">
    <source>
        <dbReference type="PROSITE" id="PS50195"/>
    </source>
</evidence>
<evidence type="ECO:0000313" key="14">
    <source>
        <dbReference type="Proteomes" id="UP000005226"/>
    </source>
</evidence>
<accession>H2U1I3</accession>
<dbReference type="SUPFAM" id="SSF64268">
    <property type="entry name" value="PX domain"/>
    <property type="match status" value="1"/>
</dbReference>
<dbReference type="PANTHER" id="PTHR46209">
    <property type="entry name" value="PX DOMAIN-CONTAINING PROTEIN"/>
    <property type="match status" value="1"/>
</dbReference>
<dbReference type="GO" id="GO:0016050">
    <property type="term" value="P:vesicle organization"/>
    <property type="evidence" value="ECO:0007669"/>
    <property type="project" value="TreeGrafter"/>
</dbReference>
<evidence type="ECO:0000256" key="5">
    <source>
        <dbReference type="ARBA" id="ARBA00022490"/>
    </source>
</evidence>
<reference evidence="13 14" key="1">
    <citation type="journal article" date="2011" name="Genome Biol. Evol.">
        <title>Integration of the genetic map and genome assembly of fugu facilitates insights into distinct features of genome evolution in teleosts and mammals.</title>
        <authorList>
            <person name="Kai W."/>
            <person name="Kikuchi K."/>
            <person name="Tohari S."/>
            <person name="Chew A.K."/>
            <person name="Tay A."/>
            <person name="Fujiwara A."/>
            <person name="Hosoya S."/>
            <person name="Suetake H."/>
            <person name="Naruse K."/>
            <person name="Brenner S."/>
            <person name="Suzuki Y."/>
            <person name="Venkatesh B."/>
        </authorList>
    </citation>
    <scope>NUCLEOTIDE SEQUENCE [LARGE SCALE GENOMIC DNA]</scope>
</reference>
<evidence type="ECO:0000256" key="9">
    <source>
        <dbReference type="ARBA" id="ARBA00023136"/>
    </source>
</evidence>
<evidence type="ECO:0000256" key="6">
    <source>
        <dbReference type="ARBA" id="ARBA00022753"/>
    </source>
</evidence>
<dbReference type="InParanoid" id="H2U1I3"/>
<dbReference type="Pfam" id="PF00787">
    <property type="entry name" value="PX"/>
    <property type="match status" value="1"/>
</dbReference>
<feature type="domain" description="PX" evidence="12">
    <location>
        <begin position="28"/>
        <end position="144"/>
    </location>
</feature>
<dbReference type="SMART" id="SM00312">
    <property type="entry name" value="PX"/>
    <property type="match status" value="1"/>
</dbReference>
<evidence type="ECO:0000256" key="10">
    <source>
        <dbReference type="ARBA" id="ARBA00029433"/>
    </source>
</evidence>
<feature type="compositionally biased region" description="Polar residues" evidence="11">
    <location>
        <begin position="521"/>
        <end position="538"/>
    </location>
</feature>
<evidence type="ECO:0000256" key="7">
    <source>
        <dbReference type="ARBA" id="ARBA00022927"/>
    </source>
</evidence>
<dbReference type="PANTHER" id="PTHR46209:SF1">
    <property type="entry name" value="SORTING NEXIN-11"/>
    <property type="match status" value="1"/>
</dbReference>
<dbReference type="PROSITE" id="PS50195">
    <property type="entry name" value="PX"/>
    <property type="match status" value="1"/>
</dbReference>
<reference evidence="13" key="3">
    <citation type="submission" date="2025-09" db="UniProtKB">
        <authorList>
            <consortium name="Ensembl"/>
        </authorList>
    </citation>
    <scope>IDENTIFICATION</scope>
</reference>
<dbReference type="GO" id="GO:1901981">
    <property type="term" value="F:phosphatidylinositol phosphate binding"/>
    <property type="evidence" value="ECO:0007669"/>
    <property type="project" value="TreeGrafter"/>
</dbReference>
<dbReference type="InterPro" id="IPR036871">
    <property type="entry name" value="PX_dom_sf"/>
</dbReference>
<evidence type="ECO:0000256" key="4">
    <source>
        <dbReference type="ARBA" id="ARBA00022448"/>
    </source>
</evidence>
<evidence type="ECO:0000256" key="1">
    <source>
        <dbReference type="ARBA" id="ARBA00004177"/>
    </source>
</evidence>
<dbReference type="InterPro" id="IPR043544">
    <property type="entry name" value="SNX10/11"/>
</dbReference>
<evidence type="ECO:0000256" key="2">
    <source>
        <dbReference type="ARBA" id="ARBA00004496"/>
    </source>
</evidence>
<feature type="region of interest" description="Disordered" evidence="11">
    <location>
        <begin position="480"/>
        <end position="538"/>
    </location>
</feature>
<dbReference type="OMA" id="CLTISYE"/>
<feature type="compositionally biased region" description="Acidic residues" evidence="11">
    <location>
        <begin position="407"/>
        <end position="417"/>
    </location>
</feature>
<keyword evidence="5" id="KW-0963">Cytoplasm</keyword>
<evidence type="ECO:0000256" key="11">
    <source>
        <dbReference type="SAM" id="MobiDB-lite"/>
    </source>
</evidence>
<dbReference type="CDD" id="cd06898">
    <property type="entry name" value="PX_SNX10"/>
    <property type="match status" value="1"/>
</dbReference>
<keyword evidence="14" id="KW-1185">Reference proteome</keyword>
<dbReference type="GeneTree" id="ENSGT00940000160113"/>
<keyword evidence="9" id="KW-0472">Membrane</keyword>
<dbReference type="AlphaFoldDB" id="H2U1I3"/>
<proteinExistence type="inferred from homology"/>
<dbReference type="InterPro" id="IPR001683">
    <property type="entry name" value="PX_dom"/>
</dbReference>
<feature type="region of interest" description="Disordered" evidence="11">
    <location>
        <begin position="306"/>
        <end position="451"/>
    </location>
</feature>
<protein>
    <submittedName>
        <fullName evidence="13">Sorting nexin 11</fullName>
    </submittedName>
</protein>
<feature type="compositionally biased region" description="Acidic residues" evidence="11">
    <location>
        <begin position="434"/>
        <end position="446"/>
    </location>
</feature>
<comment type="similarity">
    <text evidence="3">Belongs to the sorting nexin family.</text>
</comment>
<dbReference type="GO" id="GO:0005768">
    <property type="term" value="C:endosome"/>
    <property type="evidence" value="ECO:0007669"/>
    <property type="project" value="UniProtKB-SubCell"/>
</dbReference>
<evidence type="ECO:0000256" key="8">
    <source>
        <dbReference type="ARBA" id="ARBA00023121"/>
    </source>
</evidence>
<feature type="compositionally biased region" description="Acidic residues" evidence="11">
    <location>
        <begin position="306"/>
        <end position="352"/>
    </location>
</feature>
<evidence type="ECO:0000313" key="13">
    <source>
        <dbReference type="Ensembl" id="ENSTRUP00000030794.3"/>
    </source>
</evidence>
<feature type="compositionally biased region" description="Basic and acidic residues" evidence="11">
    <location>
        <begin position="396"/>
        <end position="406"/>
    </location>
</feature>
<sequence length="538" mass="59708">MQERCPFFPLRRFCAALGNMISNQEDEFIAVRVQDPRVQNEGSWNSHVDYKIFLHTNSKAFTAKTSCVRRRYSEFSWLKKQLQKNAGLVPVPDLPAKSLFYFSNEDFLEGRRKGLQAFLDKVLHMTVCLSDSQLHLFLQTQLPVGHILDCVQGHTPYTVTDAILTYASSNQGLAQAQEDEPTKESSLAVSYESMESPVPHQPSLPTTEVFRPDLLPGADSDHVELFHPASRDGSQLKEKGLIRVLQNNNQLEAVLEECGAAEVSFFLGDNPVEPQSPGLEDQSWHRSCQIQTPVEVHSAAGAGFEDDCELEESVTLNPEEETVVPSDPEEQPEPLREEEESSPPDSDLDRDDGTEKQVLVVERVAEVKNSEEEKEPELVETPIKPEIDVDGAPPLDRSKDAHVDQREADEEADEDEDGHSVLSSNESIIKVSDEESACDEAEDVNEDDKCYLKTSGEEMPLWTADDSIRNIIDLHLNGCPQETERASTPQDVLQARELQSKTDASDLGESVNSPAAGADLTENSDFSIIETSCSPGNS</sequence>
<dbReference type="Proteomes" id="UP000005226">
    <property type="component" value="Chromosome 1"/>
</dbReference>
<dbReference type="Ensembl" id="ENSTRUT00000030911.3">
    <property type="protein sequence ID" value="ENSTRUP00000030794.3"/>
    <property type="gene ID" value="ENSTRUG00000012171.3"/>
</dbReference>
<dbReference type="Gene3D" id="3.30.1520.10">
    <property type="entry name" value="Phox-like domain"/>
    <property type="match status" value="1"/>
</dbReference>
<keyword evidence="4" id="KW-0813">Transport</keyword>
<comment type="subcellular location">
    <subcellularLocation>
        <location evidence="2">Cytoplasm</location>
    </subcellularLocation>
    <subcellularLocation>
        <location evidence="10">Endomembrane system</location>
        <topology evidence="10">Peripheral membrane protein</topology>
        <orientation evidence="10">Cytoplasmic side</orientation>
    </subcellularLocation>
    <subcellularLocation>
        <location evidence="1">Endosome</location>
    </subcellularLocation>
</comment>
<keyword evidence="7" id="KW-0653">Protein transport</keyword>
<dbReference type="GO" id="GO:0006886">
    <property type="term" value="P:intracellular protein transport"/>
    <property type="evidence" value="ECO:0007669"/>
    <property type="project" value="InterPro"/>
</dbReference>
<reference evidence="13" key="2">
    <citation type="submission" date="2025-08" db="UniProtKB">
        <authorList>
            <consortium name="Ensembl"/>
        </authorList>
    </citation>
    <scope>IDENTIFICATION</scope>
</reference>
<gene>
    <name evidence="13" type="primary">snx11</name>
</gene>
<evidence type="ECO:0000256" key="3">
    <source>
        <dbReference type="ARBA" id="ARBA00010883"/>
    </source>
</evidence>
<keyword evidence="8" id="KW-0446">Lipid-binding</keyword>
<keyword evidence="6" id="KW-0967">Endosome</keyword>
<organism evidence="13 14">
    <name type="scientific">Takifugu rubripes</name>
    <name type="common">Japanese pufferfish</name>
    <name type="synonym">Fugu rubripes</name>
    <dbReference type="NCBI Taxonomy" id="31033"/>
    <lineage>
        <taxon>Eukaryota</taxon>
        <taxon>Metazoa</taxon>
        <taxon>Chordata</taxon>
        <taxon>Craniata</taxon>
        <taxon>Vertebrata</taxon>
        <taxon>Euteleostomi</taxon>
        <taxon>Actinopterygii</taxon>
        <taxon>Neopterygii</taxon>
        <taxon>Teleostei</taxon>
        <taxon>Neoteleostei</taxon>
        <taxon>Acanthomorphata</taxon>
        <taxon>Eupercaria</taxon>
        <taxon>Tetraodontiformes</taxon>
        <taxon>Tetradontoidea</taxon>
        <taxon>Tetraodontidae</taxon>
        <taxon>Takifugu</taxon>
    </lineage>
</organism>
<name>H2U1I3_TAKRU</name>